<dbReference type="EMBL" id="JBHSDR010000006">
    <property type="protein sequence ID" value="MFC4296164.1"/>
    <property type="molecule type" value="Genomic_DNA"/>
</dbReference>
<proteinExistence type="predicted"/>
<dbReference type="RefSeq" id="WP_379539614.1">
    <property type="nucleotide sequence ID" value="NZ_JBHSDR010000006.1"/>
</dbReference>
<protein>
    <submittedName>
        <fullName evidence="3">Helix-turn-helix domain-containing protein</fullName>
    </submittedName>
</protein>
<evidence type="ECO:0000313" key="4">
    <source>
        <dbReference type="Proteomes" id="UP001595828"/>
    </source>
</evidence>
<dbReference type="PANTHER" id="PTHR46797:SF1">
    <property type="entry name" value="METHYLPHOSPHONATE SYNTHASE"/>
    <property type="match status" value="1"/>
</dbReference>
<dbReference type="SMART" id="SM00530">
    <property type="entry name" value="HTH_XRE"/>
    <property type="match status" value="1"/>
</dbReference>
<dbReference type="CDD" id="cd00093">
    <property type="entry name" value="HTH_XRE"/>
    <property type="match status" value="1"/>
</dbReference>
<comment type="caution">
    <text evidence="3">The sequence shown here is derived from an EMBL/GenBank/DDBJ whole genome shotgun (WGS) entry which is preliminary data.</text>
</comment>
<feature type="domain" description="HTH cro/C1-type" evidence="2">
    <location>
        <begin position="13"/>
        <end position="67"/>
    </location>
</feature>
<accession>A0ABV8RTH9</accession>
<dbReference type="PROSITE" id="PS50943">
    <property type="entry name" value="HTH_CROC1"/>
    <property type="match status" value="1"/>
</dbReference>
<dbReference type="Pfam" id="PF13560">
    <property type="entry name" value="HTH_31"/>
    <property type="match status" value="1"/>
</dbReference>
<evidence type="ECO:0000259" key="2">
    <source>
        <dbReference type="PROSITE" id="PS50943"/>
    </source>
</evidence>
<dbReference type="Gene3D" id="1.10.260.40">
    <property type="entry name" value="lambda repressor-like DNA-binding domains"/>
    <property type="match status" value="1"/>
</dbReference>
<reference evidence="4" key="1">
    <citation type="journal article" date="2019" name="Int. J. Syst. Evol. Microbiol.">
        <title>The Global Catalogue of Microorganisms (GCM) 10K type strain sequencing project: providing services to taxonomists for standard genome sequencing and annotation.</title>
        <authorList>
            <consortium name="The Broad Institute Genomics Platform"/>
            <consortium name="The Broad Institute Genome Sequencing Center for Infectious Disease"/>
            <person name="Wu L."/>
            <person name="Ma J."/>
        </authorList>
    </citation>
    <scope>NUCLEOTIDE SEQUENCE [LARGE SCALE GENOMIC DNA]</scope>
    <source>
        <strain evidence="4">CGMCC 1.12989</strain>
    </source>
</reference>
<evidence type="ECO:0000256" key="1">
    <source>
        <dbReference type="ARBA" id="ARBA00023125"/>
    </source>
</evidence>
<name>A0ABV8RTH9_9SPHN</name>
<dbReference type="InterPro" id="IPR010982">
    <property type="entry name" value="Lambda_DNA-bd_dom_sf"/>
</dbReference>
<dbReference type="PANTHER" id="PTHR46797">
    <property type="entry name" value="HTH-TYPE TRANSCRIPTIONAL REGULATOR"/>
    <property type="match status" value="1"/>
</dbReference>
<dbReference type="InterPro" id="IPR050807">
    <property type="entry name" value="TransReg_Diox_bact_type"/>
</dbReference>
<dbReference type="SUPFAM" id="SSF47413">
    <property type="entry name" value="lambda repressor-like DNA-binding domains"/>
    <property type="match status" value="1"/>
</dbReference>
<evidence type="ECO:0000313" key="3">
    <source>
        <dbReference type="EMBL" id="MFC4296164.1"/>
    </source>
</evidence>
<organism evidence="3 4">
    <name type="scientific">Novosphingobium tardum</name>
    <dbReference type="NCBI Taxonomy" id="1538021"/>
    <lineage>
        <taxon>Bacteria</taxon>
        <taxon>Pseudomonadati</taxon>
        <taxon>Pseudomonadota</taxon>
        <taxon>Alphaproteobacteria</taxon>
        <taxon>Sphingomonadales</taxon>
        <taxon>Sphingomonadaceae</taxon>
        <taxon>Novosphingobium</taxon>
    </lineage>
</organism>
<dbReference type="Proteomes" id="UP001595828">
    <property type="component" value="Unassembled WGS sequence"/>
</dbReference>
<keyword evidence="1" id="KW-0238">DNA-binding</keyword>
<sequence>MADEEKNGGPIYLREWRSRRGMTQTALGEKVGTSAAMIWYLERGHRGITVKWLRRLAAALRVSPTALLEHDPSVGSKAQKQDAALTQRAAHLISASRESAEWGDLLTAWVALSPEDRDLALKLVEVLARRSNTGV</sequence>
<dbReference type="InterPro" id="IPR001387">
    <property type="entry name" value="Cro/C1-type_HTH"/>
</dbReference>
<keyword evidence="4" id="KW-1185">Reference proteome</keyword>
<gene>
    <name evidence="3" type="ORF">ACFO0A_13975</name>
</gene>